<feature type="domain" description="Thioredoxin-like fold" evidence="1">
    <location>
        <begin position="45"/>
        <end position="132"/>
    </location>
</feature>
<name>A0ABQ6N2P4_9STRA</name>
<dbReference type="InterPro" id="IPR012336">
    <property type="entry name" value="Thioredoxin-like_fold"/>
</dbReference>
<dbReference type="EMBL" id="BRYB01000819">
    <property type="protein sequence ID" value="GMI38356.1"/>
    <property type="molecule type" value="Genomic_DNA"/>
</dbReference>
<dbReference type="PANTHER" id="PTHR46472">
    <property type="entry name" value="NUCLEOREDOXIN"/>
    <property type="match status" value="1"/>
</dbReference>
<dbReference type="Pfam" id="PF13905">
    <property type="entry name" value="Thioredoxin_8"/>
    <property type="match status" value="1"/>
</dbReference>
<organism evidence="2 3">
    <name type="scientific">Tetraparma gracilis</name>
    <dbReference type="NCBI Taxonomy" id="2962635"/>
    <lineage>
        <taxon>Eukaryota</taxon>
        <taxon>Sar</taxon>
        <taxon>Stramenopiles</taxon>
        <taxon>Ochrophyta</taxon>
        <taxon>Bolidophyceae</taxon>
        <taxon>Parmales</taxon>
        <taxon>Triparmaceae</taxon>
        <taxon>Tetraparma</taxon>
    </lineage>
</organism>
<evidence type="ECO:0000313" key="2">
    <source>
        <dbReference type="EMBL" id="GMI38356.1"/>
    </source>
</evidence>
<proteinExistence type="predicted"/>
<sequence length="169" mass="17485">MSAAAACPFTALLGPTLLPCPPPSPSQSGSLPLPTSTALPSPSRVLLVFSARWSPPCRSYAAHLSRHHPLAARREGAHVVLVSLDADARSFAQTGGAGPWLAVPFEDKGRRRELAARFAVRELPAVVVLGPSAGVEVADGRGHEGRCLRAEGVKGRLGSTVKNAGCGVL</sequence>
<reference evidence="2 3" key="1">
    <citation type="journal article" date="2023" name="Commun. Biol.">
        <title>Genome analysis of Parmales, the sister group of diatoms, reveals the evolutionary specialization of diatoms from phago-mixotrophs to photoautotrophs.</title>
        <authorList>
            <person name="Ban H."/>
            <person name="Sato S."/>
            <person name="Yoshikawa S."/>
            <person name="Yamada K."/>
            <person name="Nakamura Y."/>
            <person name="Ichinomiya M."/>
            <person name="Sato N."/>
            <person name="Blanc-Mathieu R."/>
            <person name="Endo H."/>
            <person name="Kuwata A."/>
            <person name="Ogata H."/>
        </authorList>
    </citation>
    <scope>NUCLEOTIDE SEQUENCE [LARGE SCALE GENOMIC DNA]</scope>
</reference>
<dbReference type="SUPFAM" id="SSF52833">
    <property type="entry name" value="Thioredoxin-like"/>
    <property type="match status" value="1"/>
</dbReference>
<dbReference type="PANTHER" id="PTHR46472:SF1">
    <property type="entry name" value="NUCLEOREDOXIN"/>
    <property type="match status" value="1"/>
</dbReference>
<gene>
    <name evidence="2" type="ORF">TeGR_g9185</name>
</gene>
<accession>A0ABQ6N2P4</accession>
<evidence type="ECO:0000313" key="3">
    <source>
        <dbReference type="Proteomes" id="UP001165060"/>
    </source>
</evidence>
<dbReference type="Proteomes" id="UP001165060">
    <property type="component" value="Unassembled WGS sequence"/>
</dbReference>
<dbReference type="Gene3D" id="3.40.30.10">
    <property type="entry name" value="Glutaredoxin"/>
    <property type="match status" value="1"/>
</dbReference>
<evidence type="ECO:0000259" key="1">
    <source>
        <dbReference type="Pfam" id="PF13905"/>
    </source>
</evidence>
<protein>
    <recommendedName>
        <fullName evidence="1">Thioredoxin-like fold domain-containing protein</fullName>
    </recommendedName>
</protein>
<keyword evidence="3" id="KW-1185">Reference proteome</keyword>
<dbReference type="InterPro" id="IPR036249">
    <property type="entry name" value="Thioredoxin-like_sf"/>
</dbReference>
<comment type="caution">
    <text evidence="2">The sequence shown here is derived from an EMBL/GenBank/DDBJ whole genome shotgun (WGS) entry which is preliminary data.</text>
</comment>